<accession>A0A182FJE1</accession>
<keyword evidence="3" id="KW-1185">Reference proteome</keyword>
<dbReference type="VEuPathDB" id="VectorBase:AALB20_026300"/>
<protein>
    <submittedName>
        <fullName evidence="2">Uncharacterized protein</fullName>
    </submittedName>
</protein>
<evidence type="ECO:0000313" key="2">
    <source>
        <dbReference type="EnsemblMetazoa" id="AALB006636-PA"/>
    </source>
</evidence>
<name>A0A182FJE1_ANOAL</name>
<feature type="compositionally biased region" description="Basic residues" evidence="1">
    <location>
        <begin position="1"/>
        <end position="11"/>
    </location>
</feature>
<sequence>MNRKATNRNRNSRPPALPPVPKAGRRAERDGNGDAWASLDMLHTVPGRLYERVKRLIELPPYDAIGFPVDHARRCEAEGVIRREAAEQEQEEGEEEEEEDGALWCGAVLEPTVEPRRTVVGRPGQPEALATGTGSNWMEQFLRRTSNERIRWQTKYYCTDRKLLDKPLFQQIEELIDLGAQDFAEWLNGLGAEKSNITKDIIKQLFSIEIEEEIARAIRVETREVRAIPTEAAHHWHLDHMALQRRIAQVMRADRRAARRTRERHVAFGRTLPRELRAGAPERGATTDGILPDFPDDLRTLKALFKDIRHLRSVRYLIEHLRDRTDIQRPRYLVEQGLFTGAHHQARHQQQQQQQQQGQSPFYRLVLSNRMLLDSVKRH</sequence>
<proteinExistence type="predicted"/>
<feature type="region of interest" description="Disordered" evidence="1">
    <location>
        <begin position="1"/>
        <end position="32"/>
    </location>
</feature>
<reference evidence="2" key="2">
    <citation type="submission" date="2022-08" db="UniProtKB">
        <authorList>
            <consortium name="EnsemblMetazoa"/>
        </authorList>
    </citation>
    <scope>IDENTIFICATION</scope>
    <source>
        <strain evidence="2">STECLA/ALBI9_A</strain>
    </source>
</reference>
<dbReference type="VEuPathDB" id="VectorBase:AALB006636"/>
<dbReference type="Proteomes" id="UP000069272">
    <property type="component" value="Chromosome X"/>
</dbReference>
<evidence type="ECO:0000256" key="1">
    <source>
        <dbReference type="SAM" id="MobiDB-lite"/>
    </source>
</evidence>
<reference evidence="2 3" key="1">
    <citation type="journal article" date="2017" name="G3 (Bethesda)">
        <title>The Physical Genome Mapping of Anopheles albimanus Corrected Scaffold Misassemblies and Identified Interarm Rearrangements in Genus Anopheles.</title>
        <authorList>
            <person name="Artemov G.N."/>
            <person name="Peery A.N."/>
            <person name="Jiang X."/>
            <person name="Tu Z."/>
            <person name="Stegniy V.N."/>
            <person name="Sharakhova M.V."/>
            <person name="Sharakhov I.V."/>
        </authorList>
    </citation>
    <scope>NUCLEOTIDE SEQUENCE [LARGE SCALE GENOMIC DNA]</scope>
    <source>
        <strain evidence="2 3">ALBI9_A</strain>
    </source>
</reference>
<dbReference type="AlphaFoldDB" id="A0A182FJE1"/>
<dbReference type="EnsemblMetazoa" id="AALB006636-RA">
    <property type="protein sequence ID" value="AALB006636-PA"/>
    <property type="gene ID" value="AALB006636"/>
</dbReference>
<evidence type="ECO:0000313" key="3">
    <source>
        <dbReference type="Proteomes" id="UP000069272"/>
    </source>
</evidence>
<organism evidence="2 3">
    <name type="scientific">Anopheles albimanus</name>
    <name type="common">New world malaria mosquito</name>
    <dbReference type="NCBI Taxonomy" id="7167"/>
    <lineage>
        <taxon>Eukaryota</taxon>
        <taxon>Metazoa</taxon>
        <taxon>Ecdysozoa</taxon>
        <taxon>Arthropoda</taxon>
        <taxon>Hexapoda</taxon>
        <taxon>Insecta</taxon>
        <taxon>Pterygota</taxon>
        <taxon>Neoptera</taxon>
        <taxon>Endopterygota</taxon>
        <taxon>Diptera</taxon>
        <taxon>Nematocera</taxon>
        <taxon>Culicoidea</taxon>
        <taxon>Culicidae</taxon>
        <taxon>Anophelinae</taxon>
        <taxon>Anopheles</taxon>
    </lineage>
</organism>